<accession>A0ABR2WUN9</accession>
<evidence type="ECO:0000256" key="1">
    <source>
        <dbReference type="SAM" id="MobiDB-lite"/>
    </source>
</evidence>
<evidence type="ECO:0000313" key="2">
    <source>
        <dbReference type="EMBL" id="KAK9765131.1"/>
    </source>
</evidence>
<feature type="compositionally biased region" description="Polar residues" evidence="1">
    <location>
        <begin position="1"/>
        <end position="10"/>
    </location>
</feature>
<protein>
    <submittedName>
        <fullName evidence="2">Uncharacterized protein</fullName>
    </submittedName>
</protein>
<sequence>MSSPTTNRPQPLTIPSRKRTPSISGSGFSWNSGTFGVPPTSPTATQLATSPLTNSGTLPKNTSWNPTNIANSPKSRPQIPSQFRRFSFPDAGPLVEGAEYGGITSTMNSESLPLSPPTFPKRSISMKMSPQRNFSKSRDRPPSPMKSLILNGQMLD</sequence>
<organism evidence="2 3">
    <name type="scientific">Basidiobolus ranarum</name>
    <dbReference type="NCBI Taxonomy" id="34480"/>
    <lineage>
        <taxon>Eukaryota</taxon>
        <taxon>Fungi</taxon>
        <taxon>Fungi incertae sedis</taxon>
        <taxon>Zoopagomycota</taxon>
        <taxon>Entomophthoromycotina</taxon>
        <taxon>Basidiobolomycetes</taxon>
        <taxon>Basidiobolales</taxon>
        <taxon>Basidiobolaceae</taxon>
        <taxon>Basidiobolus</taxon>
    </lineage>
</organism>
<reference evidence="2 3" key="1">
    <citation type="submission" date="2023-04" db="EMBL/GenBank/DDBJ databases">
        <title>Genome of Basidiobolus ranarum AG-B5.</title>
        <authorList>
            <person name="Stajich J.E."/>
            <person name="Carter-House D."/>
            <person name="Gryganskyi A."/>
        </authorList>
    </citation>
    <scope>NUCLEOTIDE SEQUENCE [LARGE SCALE GENOMIC DNA]</scope>
    <source>
        <strain evidence="2 3">AG-B5</strain>
    </source>
</reference>
<keyword evidence="3" id="KW-1185">Reference proteome</keyword>
<comment type="caution">
    <text evidence="2">The sequence shown here is derived from an EMBL/GenBank/DDBJ whole genome shotgun (WGS) entry which is preliminary data.</text>
</comment>
<evidence type="ECO:0000313" key="3">
    <source>
        <dbReference type="Proteomes" id="UP001479436"/>
    </source>
</evidence>
<name>A0ABR2WUN9_9FUNG</name>
<gene>
    <name evidence="2" type="ORF">K7432_006782</name>
</gene>
<feature type="compositionally biased region" description="Polar residues" evidence="1">
    <location>
        <begin position="21"/>
        <end position="34"/>
    </location>
</feature>
<proteinExistence type="predicted"/>
<dbReference type="EMBL" id="JASJQH010000312">
    <property type="protein sequence ID" value="KAK9765131.1"/>
    <property type="molecule type" value="Genomic_DNA"/>
</dbReference>
<feature type="region of interest" description="Disordered" evidence="1">
    <location>
        <begin position="1"/>
        <end position="156"/>
    </location>
</feature>
<feature type="compositionally biased region" description="Polar residues" evidence="1">
    <location>
        <begin position="103"/>
        <end position="112"/>
    </location>
</feature>
<feature type="compositionally biased region" description="Polar residues" evidence="1">
    <location>
        <begin position="42"/>
        <end position="81"/>
    </location>
</feature>
<dbReference type="Proteomes" id="UP001479436">
    <property type="component" value="Unassembled WGS sequence"/>
</dbReference>